<sequence>MNEVHIRTQGRAGRITLTRPEALNALSYEMSLAILDALDSWADDDGVALVILDAEGGLAFCAGGDLARIHADATGNKGRETVEFWRHEYELNDRIATYRKPVVVFMQGFVMGGGVGLAGHASHRIAGETTQIAMPECTIGLIPDVGGSFLLSRAPGRMGEFLGLTGARMGAADALRAGFADLHIPQAQWATLKSDLCETGSTDGLADKATTAMDGPLATAQAMIDRAFSADDVPAIAAALETEEGAVAEAARKALGRNSPLAMHTSLRVIRRARAFGTVRQAIALEFRAAARSLLEGDFVEGIRAQIIDKDRSPRWRHASLHAVKEADVDAMLRPFDDRTQDFEEIPQ</sequence>
<dbReference type="Gene3D" id="3.90.226.10">
    <property type="entry name" value="2-enoyl-CoA Hydratase, Chain A, domain 1"/>
    <property type="match status" value="1"/>
</dbReference>
<evidence type="ECO:0000256" key="2">
    <source>
        <dbReference type="ARBA" id="ARBA00011915"/>
    </source>
</evidence>
<name>A0A316G6Q1_9RHOB</name>
<dbReference type="GO" id="GO:0005829">
    <property type="term" value="C:cytosol"/>
    <property type="evidence" value="ECO:0007669"/>
    <property type="project" value="TreeGrafter"/>
</dbReference>
<dbReference type="SUPFAM" id="SSF52096">
    <property type="entry name" value="ClpP/crotonase"/>
    <property type="match status" value="1"/>
</dbReference>
<dbReference type="EC" id="3.1.2.4" evidence="2"/>
<keyword evidence="6" id="KW-1185">Reference proteome</keyword>
<dbReference type="EMBL" id="QGGV01000007">
    <property type="protein sequence ID" value="PWK55470.1"/>
    <property type="molecule type" value="Genomic_DNA"/>
</dbReference>
<dbReference type="CDD" id="cd06558">
    <property type="entry name" value="crotonase-like"/>
    <property type="match status" value="1"/>
</dbReference>
<accession>A0A316G6Q1</accession>
<dbReference type="AlphaFoldDB" id="A0A316G6Q1"/>
<dbReference type="PANTHER" id="PTHR43176:SF3">
    <property type="entry name" value="3-HYDROXYISOBUTYRYL-COA HYDROLASE, MITOCHONDRIAL"/>
    <property type="match status" value="1"/>
</dbReference>
<comment type="caution">
    <text evidence="5">The sequence shown here is derived from an EMBL/GenBank/DDBJ whole genome shotgun (WGS) entry which is preliminary data.</text>
</comment>
<protein>
    <recommendedName>
        <fullName evidence="2">3-hydroxyisobutyryl-CoA hydrolase</fullName>
        <ecNumber evidence="2">3.1.2.4</ecNumber>
    </recommendedName>
</protein>
<feature type="domain" description="Enoyl-CoA hydratase/isomerase" evidence="4">
    <location>
        <begin position="13"/>
        <end position="333"/>
    </location>
</feature>
<evidence type="ECO:0000313" key="5">
    <source>
        <dbReference type="EMBL" id="PWK55470.1"/>
    </source>
</evidence>
<evidence type="ECO:0000256" key="1">
    <source>
        <dbReference type="ARBA" id="ARBA00001709"/>
    </source>
</evidence>
<evidence type="ECO:0000259" key="4">
    <source>
        <dbReference type="Pfam" id="PF16113"/>
    </source>
</evidence>
<dbReference type="PANTHER" id="PTHR43176">
    <property type="entry name" value="3-HYDROXYISOBUTYRYL-COA HYDROLASE-RELATED"/>
    <property type="match status" value="1"/>
</dbReference>
<evidence type="ECO:0000313" key="6">
    <source>
        <dbReference type="Proteomes" id="UP000245390"/>
    </source>
</evidence>
<dbReference type="KEGG" id="salo:EF888_07615"/>
<dbReference type="OrthoDB" id="9790967at2"/>
<dbReference type="NCBIfam" id="NF004127">
    <property type="entry name" value="PRK05617.1"/>
    <property type="match status" value="1"/>
</dbReference>
<dbReference type="InterPro" id="IPR029045">
    <property type="entry name" value="ClpP/crotonase-like_dom_sf"/>
</dbReference>
<reference evidence="5 6" key="1">
    <citation type="submission" date="2018-05" db="EMBL/GenBank/DDBJ databases">
        <title>Genomic Encyclopedia of Type Strains, Phase IV (KMG-IV): sequencing the most valuable type-strain genomes for metagenomic binning, comparative biology and taxonomic classification.</title>
        <authorList>
            <person name="Goeker M."/>
        </authorList>
    </citation>
    <scope>NUCLEOTIDE SEQUENCE [LARGE SCALE GENOMIC DNA]</scope>
    <source>
        <strain evidence="5 6">DSM 103371</strain>
    </source>
</reference>
<evidence type="ECO:0000256" key="3">
    <source>
        <dbReference type="ARBA" id="ARBA00022801"/>
    </source>
</evidence>
<dbReference type="RefSeq" id="WP_109760064.1">
    <property type="nucleotide sequence ID" value="NZ_CP034588.1"/>
</dbReference>
<dbReference type="GO" id="GO:0006574">
    <property type="term" value="P:L-valine catabolic process"/>
    <property type="evidence" value="ECO:0007669"/>
    <property type="project" value="TreeGrafter"/>
</dbReference>
<comment type="catalytic activity">
    <reaction evidence="1">
        <text>3-hydroxy-2-methylpropanoyl-CoA + H2O = 3-hydroxy-2-methylpropanoate + CoA + H(+)</text>
        <dbReference type="Rhea" id="RHEA:20888"/>
        <dbReference type="ChEBI" id="CHEBI:11805"/>
        <dbReference type="ChEBI" id="CHEBI:15377"/>
        <dbReference type="ChEBI" id="CHEBI:15378"/>
        <dbReference type="ChEBI" id="CHEBI:57287"/>
        <dbReference type="ChEBI" id="CHEBI:57340"/>
        <dbReference type="EC" id="3.1.2.4"/>
    </reaction>
</comment>
<dbReference type="Proteomes" id="UP000245390">
    <property type="component" value="Unassembled WGS sequence"/>
</dbReference>
<proteinExistence type="predicted"/>
<dbReference type="InterPro" id="IPR032259">
    <property type="entry name" value="HIBYL-CoA-H"/>
</dbReference>
<dbReference type="GO" id="GO:0003860">
    <property type="term" value="F:3-hydroxyisobutyryl-CoA hydrolase activity"/>
    <property type="evidence" value="ECO:0007669"/>
    <property type="project" value="UniProtKB-EC"/>
</dbReference>
<dbReference type="InterPro" id="IPR045004">
    <property type="entry name" value="ECH_dom"/>
</dbReference>
<keyword evidence="3" id="KW-0378">Hydrolase</keyword>
<gene>
    <name evidence="5" type="ORF">C8D95_107136</name>
</gene>
<dbReference type="Pfam" id="PF16113">
    <property type="entry name" value="ECH_2"/>
    <property type="match status" value="1"/>
</dbReference>
<organism evidence="5 6">
    <name type="scientific">Silicimonas algicola</name>
    <dbReference type="NCBI Taxonomy" id="1826607"/>
    <lineage>
        <taxon>Bacteria</taxon>
        <taxon>Pseudomonadati</taxon>
        <taxon>Pseudomonadota</taxon>
        <taxon>Alphaproteobacteria</taxon>
        <taxon>Rhodobacterales</taxon>
        <taxon>Paracoccaceae</taxon>
    </lineage>
</organism>